<reference evidence="2 3" key="1">
    <citation type="submission" date="2019-12" db="EMBL/GenBank/DDBJ databases">
        <authorList>
            <person name="Floudas D."/>
            <person name="Bentzer J."/>
            <person name="Ahren D."/>
            <person name="Johansson T."/>
            <person name="Persson P."/>
            <person name="Tunlid A."/>
        </authorList>
    </citation>
    <scope>NUCLEOTIDE SEQUENCE [LARGE SCALE GENOMIC DNA]</scope>
    <source>
        <strain evidence="2 3">CBS 102.39</strain>
    </source>
</reference>
<feature type="region of interest" description="Disordered" evidence="1">
    <location>
        <begin position="149"/>
        <end position="194"/>
    </location>
</feature>
<evidence type="ECO:0000313" key="2">
    <source>
        <dbReference type="EMBL" id="KAF4621171.1"/>
    </source>
</evidence>
<evidence type="ECO:0000256" key="1">
    <source>
        <dbReference type="SAM" id="MobiDB-lite"/>
    </source>
</evidence>
<gene>
    <name evidence="2" type="ORF">D9613_000955</name>
</gene>
<dbReference type="AlphaFoldDB" id="A0A8H4R2S4"/>
<evidence type="ECO:0000313" key="3">
    <source>
        <dbReference type="Proteomes" id="UP000521872"/>
    </source>
</evidence>
<feature type="compositionally biased region" description="Basic and acidic residues" evidence="1">
    <location>
        <begin position="159"/>
        <end position="172"/>
    </location>
</feature>
<accession>A0A8H4R2S4</accession>
<sequence length="194" mass="22404">MGLHIITRGDYVCDGVRAEYKGKHNEGVPPEMQTADGRRRIVGSKRVAKALEKKWEGAPPYEETIENQNQWVFQSITVDGGKYAHFSFEELRLECYRYCQETYGTPRYYIDPNVNSHETMSPWFEEYTFDEVWDEEAYTYLTLDDDPDYARLSGLPEGSGDKGQEEVKRPQQEGEVGEGEVEEEVKDMDTMDDG</sequence>
<comment type="caution">
    <text evidence="2">The sequence shown here is derived from an EMBL/GenBank/DDBJ whole genome shotgun (WGS) entry which is preliminary data.</text>
</comment>
<name>A0A8H4R2S4_9AGAR</name>
<keyword evidence="3" id="KW-1185">Reference proteome</keyword>
<proteinExistence type="predicted"/>
<dbReference type="EMBL" id="JAACJL010000015">
    <property type="protein sequence ID" value="KAF4621171.1"/>
    <property type="molecule type" value="Genomic_DNA"/>
</dbReference>
<feature type="compositionally biased region" description="Acidic residues" evidence="1">
    <location>
        <begin position="175"/>
        <end position="194"/>
    </location>
</feature>
<dbReference type="Proteomes" id="UP000521872">
    <property type="component" value="Unassembled WGS sequence"/>
</dbReference>
<protein>
    <submittedName>
        <fullName evidence="2">Uncharacterized protein</fullName>
    </submittedName>
</protein>
<organism evidence="2 3">
    <name type="scientific">Agrocybe pediades</name>
    <dbReference type="NCBI Taxonomy" id="84607"/>
    <lineage>
        <taxon>Eukaryota</taxon>
        <taxon>Fungi</taxon>
        <taxon>Dikarya</taxon>
        <taxon>Basidiomycota</taxon>
        <taxon>Agaricomycotina</taxon>
        <taxon>Agaricomycetes</taxon>
        <taxon>Agaricomycetidae</taxon>
        <taxon>Agaricales</taxon>
        <taxon>Agaricineae</taxon>
        <taxon>Strophariaceae</taxon>
        <taxon>Agrocybe</taxon>
    </lineage>
</organism>